<dbReference type="EC" id="2.1.1.181" evidence="6"/>
<keyword evidence="5 6" id="KW-0949">S-adenosyl-L-methionine</keyword>
<reference evidence="9" key="1">
    <citation type="submission" date="2017-02" db="EMBL/GenBank/DDBJ databases">
        <authorList>
            <person name="Mornico D."/>
        </authorList>
    </citation>
    <scope>NUCLEOTIDE SEQUENCE [LARGE SCALE GENOMIC DNA]</scope>
</reference>
<evidence type="ECO:0000256" key="5">
    <source>
        <dbReference type="ARBA" id="ARBA00022691"/>
    </source>
</evidence>
<organism evidence="8 9">
    <name type="scientific">Psychrobacter pasteurii</name>
    <dbReference type="NCBI Taxonomy" id="1945520"/>
    <lineage>
        <taxon>Bacteria</taxon>
        <taxon>Pseudomonadati</taxon>
        <taxon>Pseudomonadota</taxon>
        <taxon>Gammaproteobacteria</taxon>
        <taxon>Moraxellales</taxon>
        <taxon>Moraxellaceae</taxon>
        <taxon>Psychrobacter</taxon>
    </lineage>
</organism>
<proteinExistence type="inferred from homology"/>
<evidence type="ECO:0000256" key="1">
    <source>
        <dbReference type="ARBA" id="ARBA00022490"/>
    </source>
</evidence>
<dbReference type="Proteomes" id="UP000188169">
    <property type="component" value="Unassembled WGS sequence"/>
</dbReference>
<dbReference type="GO" id="GO:0052907">
    <property type="term" value="F:23S rRNA (adenine(1618)-N(6))-methyltransferase activity"/>
    <property type="evidence" value="ECO:0007669"/>
    <property type="project" value="UniProtKB-EC"/>
</dbReference>
<dbReference type="PIRSF" id="PIRSF029038">
    <property type="entry name" value="Mtase_YbiN_prd"/>
    <property type="match status" value="1"/>
</dbReference>
<feature type="region of interest" description="Disordered" evidence="7">
    <location>
        <begin position="1"/>
        <end position="31"/>
    </location>
</feature>
<dbReference type="SUPFAM" id="SSF53335">
    <property type="entry name" value="S-adenosyl-L-methionine-dependent methyltransferases"/>
    <property type="match status" value="1"/>
</dbReference>
<dbReference type="NCBIfam" id="NF008725">
    <property type="entry name" value="PRK11727.1"/>
    <property type="match status" value="1"/>
</dbReference>
<comment type="catalytic activity">
    <reaction evidence="6">
        <text>adenosine(1618) in 23S rRNA + S-adenosyl-L-methionine = N(6)-methyladenosine(1618) in 23S rRNA + S-adenosyl-L-homocysteine + H(+)</text>
        <dbReference type="Rhea" id="RHEA:16497"/>
        <dbReference type="Rhea" id="RHEA-COMP:10229"/>
        <dbReference type="Rhea" id="RHEA-COMP:10231"/>
        <dbReference type="ChEBI" id="CHEBI:15378"/>
        <dbReference type="ChEBI" id="CHEBI:57856"/>
        <dbReference type="ChEBI" id="CHEBI:59789"/>
        <dbReference type="ChEBI" id="CHEBI:74411"/>
        <dbReference type="ChEBI" id="CHEBI:74449"/>
        <dbReference type="EC" id="2.1.1.181"/>
    </reaction>
</comment>
<keyword evidence="1 6" id="KW-0963">Cytoplasm</keyword>
<dbReference type="HAMAP" id="MF_01848">
    <property type="entry name" value="23SrRNA_methyltr_F"/>
    <property type="match status" value="1"/>
</dbReference>
<dbReference type="PANTHER" id="PTHR13393:SF0">
    <property type="entry name" value="RNA N6-ADENOSINE-METHYLTRANSFERASE METTL16"/>
    <property type="match status" value="1"/>
</dbReference>
<evidence type="ECO:0000256" key="7">
    <source>
        <dbReference type="SAM" id="MobiDB-lite"/>
    </source>
</evidence>
<evidence type="ECO:0000256" key="4">
    <source>
        <dbReference type="ARBA" id="ARBA00022679"/>
    </source>
</evidence>
<feature type="compositionally biased region" description="Polar residues" evidence="7">
    <location>
        <begin position="12"/>
        <end position="25"/>
    </location>
</feature>
<sequence>MTHPVTPKNTKRPTPSSKPTASTLHPRNPHQGRYDFDKLTKALPELAKHTITNPSGEPTINFSDADAVLTLNKALLAHHYNIKYWDLPKGYLCPPIPGRADYIHQVADLLNNNNSGTENKKPHVLDIGTGASLIYPIVGSQSYGWYFTATDIDPVSINTAKAICEINPNLKKLVTVKQQKNPKNIFKGIIGEHDYFDITVCNPPFHGSMQEVLDANNRKQSKLQKNRARRNPNGQANKFADAKNNLNFGGQNAELWTEGGEFSFISRMINESVDYAHQVNWFTTLVSRAENLKPLDALLRRVGARQIKTINMQHGQKASRILAWRFK</sequence>
<keyword evidence="4 6" id="KW-0808">Transferase</keyword>
<dbReference type="InterPro" id="IPR029063">
    <property type="entry name" value="SAM-dependent_MTases_sf"/>
</dbReference>
<feature type="region of interest" description="Disordered" evidence="7">
    <location>
        <begin position="222"/>
        <end position="243"/>
    </location>
</feature>
<gene>
    <name evidence="6 8" type="primary">rlmF</name>
    <name evidence="8" type="ORF">A1019T_01681</name>
</gene>
<accession>A0A1R4EGP7</accession>
<dbReference type="GO" id="GO:0005737">
    <property type="term" value="C:cytoplasm"/>
    <property type="evidence" value="ECO:0007669"/>
    <property type="project" value="UniProtKB-SubCell"/>
</dbReference>
<keyword evidence="2 6" id="KW-0698">rRNA processing</keyword>
<comment type="subcellular location">
    <subcellularLocation>
        <location evidence="6">Cytoplasm</location>
    </subcellularLocation>
</comment>
<dbReference type="EMBL" id="FUGD01000098">
    <property type="protein sequence ID" value="SJM37697.1"/>
    <property type="molecule type" value="Genomic_DNA"/>
</dbReference>
<dbReference type="InterPro" id="IPR010286">
    <property type="entry name" value="METTL16/RlmF"/>
</dbReference>
<dbReference type="PANTHER" id="PTHR13393">
    <property type="entry name" value="SAM-DEPENDENT METHYLTRANSFERASE"/>
    <property type="match status" value="1"/>
</dbReference>
<dbReference type="OrthoDB" id="1115728at2"/>
<evidence type="ECO:0000256" key="3">
    <source>
        <dbReference type="ARBA" id="ARBA00022603"/>
    </source>
</evidence>
<keyword evidence="3 6" id="KW-0489">Methyltransferase</keyword>
<evidence type="ECO:0000313" key="9">
    <source>
        <dbReference type="Proteomes" id="UP000188169"/>
    </source>
</evidence>
<dbReference type="Gene3D" id="3.40.50.150">
    <property type="entry name" value="Vaccinia Virus protein VP39"/>
    <property type="match status" value="1"/>
</dbReference>
<name>A0A1R4EGP7_9GAMM</name>
<evidence type="ECO:0000256" key="6">
    <source>
        <dbReference type="HAMAP-Rule" id="MF_01848"/>
    </source>
</evidence>
<protein>
    <recommendedName>
        <fullName evidence="6">Ribosomal RNA large subunit methyltransferase F</fullName>
        <ecNumber evidence="6">2.1.1.181</ecNumber>
    </recommendedName>
    <alternativeName>
        <fullName evidence="6">23S rRNA mA1618 methyltransferase</fullName>
    </alternativeName>
    <alternativeName>
        <fullName evidence="6">rRNA adenine N-6-methyltransferase</fullName>
    </alternativeName>
</protein>
<comment type="similarity">
    <text evidence="6">Belongs to the methyltransferase superfamily. METTL16/RlmF family.</text>
</comment>
<dbReference type="Pfam" id="PF05971">
    <property type="entry name" value="Methyltransf_10"/>
    <property type="match status" value="1"/>
</dbReference>
<dbReference type="GO" id="GO:0070475">
    <property type="term" value="P:rRNA base methylation"/>
    <property type="evidence" value="ECO:0007669"/>
    <property type="project" value="TreeGrafter"/>
</dbReference>
<dbReference type="RefSeq" id="WP_077449089.1">
    <property type="nucleotide sequence ID" value="NZ_FUGD01000098.1"/>
</dbReference>
<dbReference type="CDD" id="cd02440">
    <property type="entry name" value="AdoMet_MTases"/>
    <property type="match status" value="1"/>
</dbReference>
<evidence type="ECO:0000256" key="2">
    <source>
        <dbReference type="ARBA" id="ARBA00022552"/>
    </source>
</evidence>
<evidence type="ECO:0000313" key="8">
    <source>
        <dbReference type="EMBL" id="SJM37697.1"/>
    </source>
</evidence>
<comment type="function">
    <text evidence="6">Specifically methylates the adenine in position 1618 of 23S rRNA.</text>
</comment>
<dbReference type="InterPro" id="IPR016909">
    <property type="entry name" value="rRNA_lsu_MeTfrase_F"/>
</dbReference>
<dbReference type="AlphaFoldDB" id="A0A1R4EGP7"/>
<dbReference type="STRING" id="1945520.A1019T_01681"/>
<keyword evidence="9" id="KW-1185">Reference proteome</keyword>